<comment type="caution">
    <text evidence="8">The sequence shown here is derived from an EMBL/GenBank/DDBJ whole genome shotgun (WGS) entry which is preliminary data.</text>
</comment>
<comment type="subcellular location">
    <subcellularLocation>
        <location evidence="1">Membrane</location>
        <topology evidence="1">Multi-pass membrane protein</topology>
    </subcellularLocation>
</comment>
<organism evidence="8 9">
    <name type="scientific">Pisum sativum</name>
    <name type="common">Garden pea</name>
    <name type="synonym">Lathyrus oleraceus</name>
    <dbReference type="NCBI Taxonomy" id="3888"/>
    <lineage>
        <taxon>Eukaryota</taxon>
        <taxon>Viridiplantae</taxon>
        <taxon>Streptophyta</taxon>
        <taxon>Embryophyta</taxon>
        <taxon>Tracheophyta</taxon>
        <taxon>Spermatophyta</taxon>
        <taxon>Magnoliopsida</taxon>
        <taxon>eudicotyledons</taxon>
        <taxon>Gunneridae</taxon>
        <taxon>Pentapetalae</taxon>
        <taxon>rosids</taxon>
        <taxon>fabids</taxon>
        <taxon>Fabales</taxon>
        <taxon>Fabaceae</taxon>
        <taxon>Papilionoideae</taxon>
        <taxon>50 kb inversion clade</taxon>
        <taxon>NPAAA clade</taxon>
        <taxon>Hologalegina</taxon>
        <taxon>IRL clade</taxon>
        <taxon>Fabeae</taxon>
        <taxon>Lathyrus</taxon>
    </lineage>
</organism>
<dbReference type="PANTHER" id="PTHR11119">
    <property type="entry name" value="XANTHINE-URACIL / VITAMIN C PERMEASE FAMILY MEMBER"/>
    <property type="match status" value="1"/>
</dbReference>
<protein>
    <submittedName>
        <fullName evidence="8">Nucleobase-ascorbate transporter 6</fullName>
    </submittedName>
</protein>
<evidence type="ECO:0000256" key="3">
    <source>
        <dbReference type="ARBA" id="ARBA00022692"/>
    </source>
</evidence>
<feature type="region of interest" description="Disordered" evidence="6">
    <location>
        <begin position="1"/>
        <end position="47"/>
    </location>
</feature>
<dbReference type="Pfam" id="PF00860">
    <property type="entry name" value="Xan_ur_permease"/>
    <property type="match status" value="1"/>
</dbReference>
<feature type="transmembrane region" description="Helical" evidence="7">
    <location>
        <begin position="168"/>
        <end position="186"/>
    </location>
</feature>
<gene>
    <name evidence="8" type="ORF">KIW84_023299</name>
</gene>
<dbReference type="Gramene" id="Psat02G0329900-T1">
    <property type="protein sequence ID" value="KAI5437120.1"/>
    <property type="gene ID" value="KIW84_023299"/>
</dbReference>
<comment type="similarity">
    <text evidence="2">Belongs to the nucleobase:cation symporter-2 (NCS2) (TC 2.A.40) family.</text>
</comment>
<keyword evidence="9" id="KW-1185">Reference proteome</keyword>
<feature type="transmembrane region" description="Helical" evidence="7">
    <location>
        <begin position="254"/>
        <end position="276"/>
    </location>
</feature>
<dbReference type="GO" id="GO:0022857">
    <property type="term" value="F:transmembrane transporter activity"/>
    <property type="evidence" value="ECO:0007669"/>
    <property type="project" value="InterPro"/>
</dbReference>
<keyword evidence="4 7" id="KW-1133">Transmembrane helix</keyword>
<feature type="transmembrane region" description="Helical" evidence="7">
    <location>
        <begin position="452"/>
        <end position="469"/>
    </location>
</feature>
<accession>A0A9D5BB28</accession>
<feature type="transmembrane region" description="Helical" evidence="7">
    <location>
        <begin position="420"/>
        <end position="440"/>
    </location>
</feature>
<dbReference type="GO" id="GO:0016020">
    <property type="term" value="C:membrane"/>
    <property type="evidence" value="ECO:0007669"/>
    <property type="project" value="UniProtKB-SubCell"/>
</dbReference>
<feature type="transmembrane region" description="Helical" evidence="7">
    <location>
        <begin position="216"/>
        <end position="234"/>
    </location>
</feature>
<keyword evidence="3 7" id="KW-0812">Transmembrane</keyword>
<name>A0A9D5BB28_PEA</name>
<dbReference type="InterPro" id="IPR006043">
    <property type="entry name" value="NCS2"/>
</dbReference>
<evidence type="ECO:0000256" key="2">
    <source>
        <dbReference type="ARBA" id="ARBA00008821"/>
    </source>
</evidence>
<reference evidence="8 9" key="1">
    <citation type="journal article" date="2022" name="Nat. Genet.">
        <title>Improved pea reference genome and pan-genome highlight genomic features and evolutionary characteristics.</title>
        <authorList>
            <person name="Yang T."/>
            <person name="Liu R."/>
            <person name="Luo Y."/>
            <person name="Hu S."/>
            <person name="Wang D."/>
            <person name="Wang C."/>
            <person name="Pandey M.K."/>
            <person name="Ge S."/>
            <person name="Xu Q."/>
            <person name="Li N."/>
            <person name="Li G."/>
            <person name="Huang Y."/>
            <person name="Saxena R.K."/>
            <person name="Ji Y."/>
            <person name="Li M."/>
            <person name="Yan X."/>
            <person name="He Y."/>
            <person name="Liu Y."/>
            <person name="Wang X."/>
            <person name="Xiang C."/>
            <person name="Varshney R.K."/>
            <person name="Ding H."/>
            <person name="Gao S."/>
            <person name="Zong X."/>
        </authorList>
    </citation>
    <scope>NUCLEOTIDE SEQUENCE [LARGE SCALE GENOMIC DNA]</scope>
    <source>
        <strain evidence="8 9">cv. Zhongwan 6</strain>
    </source>
</reference>
<evidence type="ECO:0000313" key="8">
    <source>
        <dbReference type="EMBL" id="KAI5437120.1"/>
    </source>
</evidence>
<dbReference type="Gramene" id="PSAT_LOCUS9067_t1">
    <property type="protein sequence ID" value="CAL5188915.1"/>
    <property type="gene ID" value="PSAT_LOCUS9067"/>
</dbReference>
<dbReference type="AlphaFoldDB" id="A0A9D5BB28"/>
<feature type="transmembrane region" description="Helical" evidence="7">
    <location>
        <begin position="392"/>
        <end position="414"/>
    </location>
</feature>
<dbReference type="NCBIfam" id="NF037981">
    <property type="entry name" value="NCS2_1"/>
    <property type="match status" value="1"/>
</dbReference>
<evidence type="ECO:0000313" key="9">
    <source>
        <dbReference type="Proteomes" id="UP001058974"/>
    </source>
</evidence>
<proteinExistence type="inferred from homology"/>
<feature type="transmembrane region" description="Helical" evidence="7">
    <location>
        <begin position="489"/>
        <end position="507"/>
    </location>
</feature>
<evidence type="ECO:0000256" key="6">
    <source>
        <dbReference type="SAM" id="MobiDB-lite"/>
    </source>
</evidence>
<sequence>MSESQTPSTTHEDQPESEVVESQSPSTAYEEEEIQEGEAPAAPSPHPVAEQLPNVAYCVLSSPPWGEAIALGFQHYLVMLGQTVLIPSILVPQMGGGDKEKTMVIQSLLFVTGTNTLVHSFFGTRLPVVIGASHVYVPTTLSVVLAGRYHDIVDPTERFLRIMRATQGALMFASSLQIILGFTGGWRYVVRFLSPLSAVPLVALSGFGLQRFGFPMLARCVEIGLPELIVLLIFTQYLPHVRRGDRRILVLDRYAVIFSTVVVWTFAYILTVAGAYKKSHTCRTDRAGLIDGASWFSIPYPFQWGSPTLDMGESLAMMVASFVALVESTGGLIAISRYASATPLPPSVLSRGIGWQGVGNFISGMIGTGSGVSASIENAGLLAMTRVGSRRVVQISAGFMIFFSIFGKFGALFASIPASIVAAVYCILFAYVGSGGLGLLQFCNLNSFRGKFILGFSIFMGLSIPQYFVEYGPVRTHARWFNDVVSVPFSSGVFVAGLLAVLLDSILMRRSDRHIHTDRGMHWWDRFTSMRADRRSTEFYSHAV</sequence>
<evidence type="ECO:0000256" key="7">
    <source>
        <dbReference type="SAM" id="Phobius"/>
    </source>
</evidence>
<evidence type="ECO:0000256" key="5">
    <source>
        <dbReference type="ARBA" id="ARBA00023136"/>
    </source>
</evidence>
<dbReference type="OrthoDB" id="1641903at2759"/>
<dbReference type="Proteomes" id="UP001058974">
    <property type="component" value="Chromosome 2"/>
</dbReference>
<dbReference type="EMBL" id="JAMSHJ010000002">
    <property type="protein sequence ID" value="KAI5437120.1"/>
    <property type="molecule type" value="Genomic_DNA"/>
</dbReference>
<keyword evidence="5 7" id="KW-0472">Membrane</keyword>
<evidence type="ECO:0000256" key="4">
    <source>
        <dbReference type="ARBA" id="ARBA00022989"/>
    </source>
</evidence>
<evidence type="ECO:0000256" key="1">
    <source>
        <dbReference type="ARBA" id="ARBA00004141"/>
    </source>
</evidence>